<keyword evidence="3" id="KW-1185">Reference proteome</keyword>
<organism evidence="2 3">
    <name type="scientific">Paenibacillus monticola</name>
    <dbReference type="NCBI Taxonomy" id="2666075"/>
    <lineage>
        <taxon>Bacteria</taxon>
        <taxon>Bacillati</taxon>
        <taxon>Bacillota</taxon>
        <taxon>Bacilli</taxon>
        <taxon>Bacillales</taxon>
        <taxon>Paenibacillaceae</taxon>
        <taxon>Paenibacillus</taxon>
    </lineage>
</organism>
<dbReference type="AlphaFoldDB" id="A0A7X2HAA9"/>
<dbReference type="Proteomes" id="UP000463051">
    <property type="component" value="Unassembled WGS sequence"/>
</dbReference>
<reference evidence="2 3" key="1">
    <citation type="submission" date="2019-11" db="EMBL/GenBank/DDBJ databases">
        <title>Paenibacillus monticola sp. nov., a novel PGPR strain isolated from mountain sample in China.</title>
        <authorList>
            <person name="Zhao Q."/>
            <person name="Li H.-P."/>
            <person name="Zhang J.-L."/>
        </authorList>
    </citation>
    <scope>NUCLEOTIDE SEQUENCE [LARGE SCALE GENOMIC DNA]</scope>
    <source>
        <strain evidence="2 3">LC-T2</strain>
    </source>
</reference>
<protein>
    <submittedName>
        <fullName evidence="2">Uncharacterized protein</fullName>
    </submittedName>
</protein>
<evidence type="ECO:0000313" key="3">
    <source>
        <dbReference type="Proteomes" id="UP000463051"/>
    </source>
</evidence>
<accession>A0A7X2HAA9</accession>
<proteinExistence type="predicted"/>
<evidence type="ECO:0000313" key="2">
    <source>
        <dbReference type="EMBL" id="MRN55728.1"/>
    </source>
</evidence>
<evidence type="ECO:0000256" key="1">
    <source>
        <dbReference type="SAM" id="MobiDB-lite"/>
    </source>
</evidence>
<name>A0A7X2HAA9_9BACL</name>
<gene>
    <name evidence="2" type="ORF">GJB61_22355</name>
</gene>
<sequence length="74" mass="8072">MDSKKCLLSNQEFKKRKVKVVGIKFCGISDGVDDCAAPGADKRANSEIRGSLFQKKKKKETPFTAHKADSAADV</sequence>
<dbReference type="EMBL" id="WJXB01000010">
    <property type="protein sequence ID" value="MRN55728.1"/>
    <property type="molecule type" value="Genomic_DNA"/>
</dbReference>
<comment type="caution">
    <text evidence="2">The sequence shown here is derived from an EMBL/GenBank/DDBJ whole genome shotgun (WGS) entry which is preliminary data.</text>
</comment>
<feature type="region of interest" description="Disordered" evidence="1">
    <location>
        <begin position="55"/>
        <end position="74"/>
    </location>
</feature>